<protein>
    <submittedName>
        <fullName evidence="5">AraC-type DNA-binding protein</fullName>
    </submittedName>
</protein>
<evidence type="ECO:0000256" key="2">
    <source>
        <dbReference type="ARBA" id="ARBA00023125"/>
    </source>
</evidence>
<dbReference type="RefSeq" id="WP_073079743.1">
    <property type="nucleotide sequence ID" value="NZ_FRBL01000003.1"/>
</dbReference>
<accession>A0A1M7A1P9</accession>
<evidence type="ECO:0000313" key="6">
    <source>
        <dbReference type="Proteomes" id="UP000184420"/>
    </source>
</evidence>
<name>A0A1M7A1P9_9BACT</name>
<evidence type="ECO:0000313" key="5">
    <source>
        <dbReference type="EMBL" id="SHL36473.1"/>
    </source>
</evidence>
<dbReference type="PANTHER" id="PTHR43280:SF32">
    <property type="entry name" value="TRANSCRIPTIONAL REGULATORY PROTEIN"/>
    <property type="match status" value="1"/>
</dbReference>
<dbReference type="OrthoDB" id="644686at2"/>
<dbReference type="PROSITE" id="PS01124">
    <property type="entry name" value="HTH_ARAC_FAMILY_2"/>
    <property type="match status" value="1"/>
</dbReference>
<evidence type="ECO:0000256" key="3">
    <source>
        <dbReference type="ARBA" id="ARBA00023163"/>
    </source>
</evidence>
<reference evidence="5 6" key="1">
    <citation type="submission" date="2016-11" db="EMBL/GenBank/DDBJ databases">
        <authorList>
            <person name="Jaros S."/>
            <person name="Januszkiewicz K."/>
            <person name="Wedrychowicz H."/>
        </authorList>
    </citation>
    <scope>NUCLEOTIDE SEQUENCE [LARGE SCALE GENOMIC DNA]</scope>
    <source>
        <strain evidence="5 6">DSM 27406</strain>
    </source>
</reference>
<organism evidence="5 6">
    <name type="scientific">Chitinophaga jiangningensis</name>
    <dbReference type="NCBI Taxonomy" id="1419482"/>
    <lineage>
        <taxon>Bacteria</taxon>
        <taxon>Pseudomonadati</taxon>
        <taxon>Bacteroidota</taxon>
        <taxon>Chitinophagia</taxon>
        <taxon>Chitinophagales</taxon>
        <taxon>Chitinophagaceae</taxon>
        <taxon>Chitinophaga</taxon>
    </lineage>
</organism>
<dbReference type="SUPFAM" id="SSF46689">
    <property type="entry name" value="Homeodomain-like"/>
    <property type="match status" value="1"/>
</dbReference>
<gene>
    <name evidence="5" type="ORF">SAMN05444266_10384</name>
</gene>
<feature type="domain" description="HTH araC/xylS-type" evidence="4">
    <location>
        <begin position="199"/>
        <end position="304"/>
    </location>
</feature>
<evidence type="ECO:0000259" key="4">
    <source>
        <dbReference type="PROSITE" id="PS01124"/>
    </source>
</evidence>
<dbReference type="GO" id="GO:0003700">
    <property type="term" value="F:DNA-binding transcription factor activity"/>
    <property type="evidence" value="ECO:0007669"/>
    <property type="project" value="InterPro"/>
</dbReference>
<dbReference type="Gene3D" id="1.10.10.60">
    <property type="entry name" value="Homeodomain-like"/>
    <property type="match status" value="1"/>
</dbReference>
<sequence length="308" mass="34905">MKKNEQQPLRLESLTDAHRMFGLQLPKHPLISLIHGAHTPLADQMLPGPHVLAYYKIAYKAKLGGKLKYGQGYYDFDEGGLLFAAPGQIIGGNDHEGAVCSQYTLLIHPDFFLGYALAKKIKQYGFFSYSTNETLHLSEEEKNTILSIFSFMETELNGRIDDFSQDVMISQIELLLNYANRFHKRQFLTRKAASAGVLQKMEEILEAYFNEEESLRQGIPTVAFLAEKLNLTPNYLSDMLRTLTGQSAQQHIHDRLIEKAKEKLSTTDLSVSEIAYALGFEYPQSFSTLFKSKTKLSPLEFRKSFSGN</sequence>
<dbReference type="Pfam" id="PF12833">
    <property type="entry name" value="HTH_18"/>
    <property type="match status" value="1"/>
</dbReference>
<dbReference type="InterPro" id="IPR009057">
    <property type="entry name" value="Homeodomain-like_sf"/>
</dbReference>
<dbReference type="AlphaFoldDB" id="A0A1M7A1P9"/>
<dbReference type="STRING" id="1419482.SAMN05444266_10384"/>
<keyword evidence="1" id="KW-0805">Transcription regulation</keyword>
<evidence type="ECO:0000256" key="1">
    <source>
        <dbReference type="ARBA" id="ARBA00023015"/>
    </source>
</evidence>
<dbReference type="PANTHER" id="PTHR43280">
    <property type="entry name" value="ARAC-FAMILY TRANSCRIPTIONAL REGULATOR"/>
    <property type="match status" value="1"/>
</dbReference>
<dbReference type="Proteomes" id="UP000184420">
    <property type="component" value="Unassembled WGS sequence"/>
</dbReference>
<keyword evidence="6" id="KW-1185">Reference proteome</keyword>
<proteinExistence type="predicted"/>
<keyword evidence="3" id="KW-0804">Transcription</keyword>
<dbReference type="EMBL" id="FRBL01000003">
    <property type="protein sequence ID" value="SHL36473.1"/>
    <property type="molecule type" value="Genomic_DNA"/>
</dbReference>
<dbReference type="SMART" id="SM00342">
    <property type="entry name" value="HTH_ARAC"/>
    <property type="match status" value="1"/>
</dbReference>
<dbReference type="InterPro" id="IPR018060">
    <property type="entry name" value="HTH_AraC"/>
</dbReference>
<dbReference type="GO" id="GO:0043565">
    <property type="term" value="F:sequence-specific DNA binding"/>
    <property type="evidence" value="ECO:0007669"/>
    <property type="project" value="InterPro"/>
</dbReference>
<keyword evidence="2 5" id="KW-0238">DNA-binding</keyword>